<dbReference type="PANTHER" id="PTHR21700">
    <property type="entry name" value="TRANSTHYRETIN-LIKE FAMILY PROTEIN-RELATED"/>
    <property type="match status" value="1"/>
</dbReference>
<evidence type="ECO:0000313" key="7">
    <source>
        <dbReference type="Proteomes" id="UP000054495"/>
    </source>
</evidence>
<keyword evidence="4 5" id="KW-0732">Signal</keyword>
<evidence type="ECO:0000256" key="4">
    <source>
        <dbReference type="ARBA" id="ARBA00022729"/>
    </source>
</evidence>
<keyword evidence="3" id="KW-0964">Secreted</keyword>
<organism evidence="6 7">
    <name type="scientific">Ancylostoma ceylanicum</name>
    <dbReference type="NCBI Taxonomy" id="53326"/>
    <lineage>
        <taxon>Eukaryota</taxon>
        <taxon>Metazoa</taxon>
        <taxon>Ecdysozoa</taxon>
        <taxon>Nematoda</taxon>
        <taxon>Chromadorea</taxon>
        <taxon>Rhabditida</taxon>
        <taxon>Rhabditina</taxon>
        <taxon>Rhabditomorpha</taxon>
        <taxon>Strongyloidea</taxon>
        <taxon>Ancylostomatidae</taxon>
        <taxon>Ancylostomatinae</taxon>
        <taxon>Ancylostoma</taxon>
    </lineage>
</organism>
<dbReference type="EMBL" id="KE124812">
    <property type="protein sequence ID" value="EPB78417.1"/>
    <property type="molecule type" value="Genomic_DNA"/>
</dbReference>
<reference evidence="6 7" key="1">
    <citation type="submission" date="2013-05" db="EMBL/GenBank/DDBJ databases">
        <title>Draft genome of the parasitic nematode Anyclostoma ceylanicum.</title>
        <authorList>
            <person name="Mitreva M."/>
        </authorList>
    </citation>
    <scope>NUCLEOTIDE SEQUENCE [LARGE SCALE GENOMIC DNA]</scope>
</reference>
<dbReference type="GO" id="GO:0005576">
    <property type="term" value="C:extracellular region"/>
    <property type="evidence" value="ECO:0007669"/>
    <property type="project" value="UniProtKB-SubCell"/>
</dbReference>
<gene>
    <name evidence="6" type="ORF">ANCCEY_02483</name>
</gene>
<dbReference type="Gene3D" id="2.60.40.3330">
    <property type="match status" value="1"/>
</dbReference>
<evidence type="ECO:0000256" key="2">
    <source>
        <dbReference type="ARBA" id="ARBA00010112"/>
    </source>
</evidence>
<comment type="similarity">
    <text evidence="2">Belongs to the nematode transthyretin-like family.</text>
</comment>
<keyword evidence="7" id="KW-1185">Reference proteome</keyword>
<feature type="signal peptide" evidence="5">
    <location>
        <begin position="1"/>
        <end position="22"/>
    </location>
</feature>
<dbReference type="InterPro" id="IPR001534">
    <property type="entry name" value="Transthyretin-like"/>
</dbReference>
<accession>A0A0D6MC74</accession>
<evidence type="ECO:0000313" key="6">
    <source>
        <dbReference type="EMBL" id="EPB78417.1"/>
    </source>
</evidence>
<dbReference type="GO" id="GO:0009986">
    <property type="term" value="C:cell surface"/>
    <property type="evidence" value="ECO:0007669"/>
    <property type="project" value="InterPro"/>
</dbReference>
<feature type="chain" id="PRO_5002307636" evidence="5">
    <location>
        <begin position="23"/>
        <end position="120"/>
    </location>
</feature>
<sequence length="120" mass="13694">MLRVSLDTVIFLFLAVFHTTAAVKSIAAKGNLTCDEYPAGQILVRLFKVDEDSIEFLEQTHTDEAGCFELVGRSRSDSIWRPVLNIYHDCDDAKNVSFKRSQQLSRIHHLKFIPVEEVLK</sequence>
<evidence type="ECO:0000256" key="3">
    <source>
        <dbReference type="ARBA" id="ARBA00022525"/>
    </source>
</evidence>
<evidence type="ECO:0000256" key="5">
    <source>
        <dbReference type="SAM" id="SignalP"/>
    </source>
</evidence>
<comment type="subcellular location">
    <subcellularLocation>
        <location evidence="1">Secreted</location>
    </subcellularLocation>
</comment>
<name>A0A0D6MC74_9BILA</name>
<dbReference type="Proteomes" id="UP000054495">
    <property type="component" value="Unassembled WGS sequence"/>
</dbReference>
<evidence type="ECO:0000256" key="1">
    <source>
        <dbReference type="ARBA" id="ARBA00004613"/>
    </source>
</evidence>
<dbReference type="InterPro" id="IPR038479">
    <property type="entry name" value="Transthyretin-like_sf"/>
</dbReference>
<dbReference type="Pfam" id="PF01060">
    <property type="entry name" value="TTR-52"/>
    <property type="match status" value="1"/>
</dbReference>
<dbReference type="AlphaFoldDB" id="A0A0D6MC74"/>
<protein>
    <submittedName>
        <fullName evidence="6">Transthyretin-like family protein</fullName>
    </submittedName>
</protein>
<proteinExistence type="inferred from homology"/>